<evidence type="ECO:0000313" key="3">
    <source>
        <dbReference type="Proteomes" id="UP000002318"/>
    </source>
</evidence>
<protein>
    <recommendedName>
        <fullName evidence="4">Cell shape determination protein CcmA</fullName>
    </recommendedName>
</protein>
<dbReference type="HOGENOM" id="CLU_072799_4_2_12"/>
<accession>E1R5M6</accession>
<dbReference type="PANTHER" id="PTHR35024:SF4">
    <property type="entry name" value="POLYMER-FORMING CYTOSKELETAL PROTEIN"/>
    <property type="match status" value="1"/>
</dbReference>
<dbReference type="OrthoDB" id="360546at2"/>
<reference evidence="2 3" key="1">
    <citation type="journal article" date="2010" name="Stand. Genomic Sci.">
        <title>Complete genome sequence of Spirochaeta smaragdinae type strain (SEBR 4228).</title>
        <authorList>
            <person name="Mavromatis K."/>
            <person name="Yasawong M."/>
            <person name="Chertkov O."/>
            <person name="Lapidus A."/>
            <person name="Lucas S."/>
            <person name="Nolan M."/>
            <person name="Del Rio T.G."/>
            <person name="Tice H."/>
            <person name="Cheng J.F."/>
            <person name="Pitluck S."/>
            <person name="Liolios K."/>
            <person name="Ivanova N."/>
            <person name="Tapia R."/>
            <person name="Han C."/>
            <person name="Bruce D."/>
            <person name="Goodwin L."/>
            <person name="Pati A."/>
            <person name="Chen A."/>
            <person name="Palaniappan K."/>
            <person name="Land M."/>
            <person name="Hauser L."/>
            <person name="Chang Y.J."/>
            <person name="Jeffries C.D."/>
            <person name="Detter J.C."/>
            <person name="Rohde M."/>
            <person name="Brambilla E."/>
            <person name="Spring S."/>
            <person name="Goker M."/>
            <person name="Sikorski J."/>
            <person name="Woyke T."/>
            <person name="Bristow J."/>
            <person name="Eisen J.A."/>
            <person name="Markowitz V."/>
            <person name="Hugenholtz P."/>
            <person name="Klenk H.P."/>
            <person name="Kyrpides N.C."/>
        </authorList>
    </citation>
    <scope>NUCLEOTIDE SEQUENCE [LARGE SCALE GENOMIC DNA]</scope>
    <source>
        <strain evidence="3">DSM 11293 / JCM 15392 / SEBR 4228</strain>
    </source>
</reference>
<evidence type="ECO:0000256" key="1">
    <source>
        <dbReference type="ARBA" id="ARBA00044755"/>
    </source>
</evidence>
<proteinExistence type="inferred from homology"/>
<dbReference type="Proteomes" id="UP000002318">
    <property type="component" value="Chromosome"/>
</dbReference>
<dbReference type="AlphaFoldDB" id="E1R5M6"/>
<name>E1R5M6_SEDSS</name>
<gene>
    <name evidence="2" type="ordered locus">Spirs_1514</name>
</gene>
<dbReference type="STRING" id="573413.Spirs_1514"/>
<dbReference type="eggNOG" id="COG1664">
    <property type="taxonomic scope" value="Bacteria"/>
</dbReference>
<evidence type="ECO:0008006" key="4">
    <source>
        <dbReference type="Google" id="ProtNLM"/>
    </source>
</evidence>
<keyword evidence="3" id="KW-1185">Reference proteome</keyword>
<organism evidence="2 3">
    <name type="scientific">Sediminispirochaeta smaragdinae (strain DSM 11293 / JCM 15392 / SEBR 4228)</name>
    <name type="common">Spirochaeta smaragdinae</name>
    <dbReference type="NCBI Taxonomy" id="573413"/>
    <lineage>
        <taxon>Bacteria</taxon>
        <taxon>Pseudomonadati</taxon>
        <taxon>Spirochaetota</taxon>
        <taxon>Spirochaetia</taxon>
        <taxon>Spirochaetales</taxon>
        <taxon>Spirochaetaceae</taxon>
        <taxon>Sediminispirochaeta</taxon>
    </lineage>
</organism>
<dbReference type="InterPro" id="IPR007607">
    <property type="entry name" value="BacA/B"/>
</dbReference>
<comment type="similarity">
    <text evidence="1">Belongs to the bactofilin family.</text>
</comment>
<dbReference type="EMBL" id="CP002116">
    <property type="protein sequence ID" value="ADK80641.1"/>
    <property type="molecule type" value="Genomic_DNA"/>
</dbReference>
<dbReference type="RefSeq" id="WP_013254105.1">
    <property type="nucleotide sequence ID" value="NC_014364.1"/>
</dbReference>
<dbReference type="PANTHER" id="PTHR35024">
    <property type="entry name" value="HYPOTHETICAL CYTOSOLIC PROTEIN"/>
    <property type="match status" value="1"/>
</dbReference>
<dbReference type="KEGG" id="ssm:Spirs_1514"/>
<evidence type="ECO:0000313" key="2">
    <source>
        <dbReference type="EMBL" id="ADK80641.1"/>
    </source>
</evidence>
<sequence>MSDVYIRDIDENDIVTILAEDIDFSGTLSFPDSLMIKGRLKGEIAATGDLYIDEKAYVEARVEANIVSVKGYVKGDVFAHTKVELFSTAMVDGDITAPDVIMESGCRFNGICRMEAPPERSEAKE</sequence>
<dbReference type="Pfam" id="PF04519">
    <property type="entry name" value="Bactofilin"/>
    <property type="match status" value="1"/>
</dbReference>